<proteinExistence type="predicted"/>
<evidence type="ECO:0000256" key="5">
    <source>
        <dbReference type="ARBA" id="ARBA00022553"/>
    </source>
</evidence>
<dbReference type="SMART" id="SM00091">
    <property type="entry name" value="PAS"/>
    <property type="match status" value="1"/>
</dbReference>
<organism evidence="15 16">
    <name type="scientific">Candidatus Manganitrophus noduliformans</name>
    <dbReference type="NCBI Taxonomy" id="2606439"/>
    <lineage>
        <taxon>Bacteria</taxon>
        <taxon>Pseudomonadati</taxon>
        <taxon>Nitrospirota</taxon>
        <taxon>Nitrospiria</taxon>
        <taxon>Candidatus Troglogloeales</taxon>
        <taxon>Candidatus Manganitrophaceae</taxon>
        <taxon>Candidatus Manganitrophus</taxon>
    </lineage>
</organism>
<dbReference type="InterPro" id="IPR003661">
    <property type="entry name" value="HisK_dim/P_dom"/>
</dbReference>
<dbReference type="PROSITE" id="PS50109">
    <property type="entry name" value="HIS_KIN"/>
    <property type="match status" value="1"/>
</dbReference>
<dbReference type="GO" id="GO:0000156">
    <property type="term" value="F:phosphorelay response regulator activity"/>
    <property type="evidence" value="ECO:0007669"/>
    <property type="project" value="TreeGrafter"/>
</dbReference>
<evidence type="ECO:0000256" key="8">
    <source>
        <dbReference type="ARBA" id="ARBA00022777"/>
    </source>
</evidence>
<evidence type="ECO:0000259" key="12">
    <source>
        <dbReference type="PROSITE" id="PS50109"/>
    </source>
</evidence>
<dbReference type="InterPro" id="IPR036890">
    <property type="entry name" value="HATPase_C_sf"/>
</dbReference>
<dbReference type="SMART" id="SM00388">
    <property type="entry name" value="HisKA"/>
    <property type="match status" value="1"/>
</dbReference>
<keyword evidence="5" id="KW-0597">Phosphoprotein</keyword>
<dbReference type="AlphaFoldDB" id="A0A7X6DTZ9"/>
<dbReference type="PANTHER" id="PTHR42878">
    <property type="entry name" value="TWO-COMPONENT HISTIDINE KINASE"/>
    <property type="match status" value="1"/>
</dbReference>
<evidence type="ECO:0000256" key="7">
    <source>
        <dbReference type="ARBA" id="ARBA00022741"/>
    </source>
</evidence>
<dbReference type="SUPFAM" id="SSF55874">
    <property type="entry name" value="ATPase domain of HSP90 chaperone/DNA topoisomerase II/histidine kinase"/>
    <property type="match status" value="1"/>
</dbReference>
<keyword evidence="7" id="KW-0547">Nucleotide-binding</keyword>
<dbReference type="InterPro" id="IPR000014">
    <property type="entry name" value="PAS"/>
</dbReference>
<keyword evidence="10" id="KW-0902">Two-component regulatory system</keyword>
<dbReference type="InterPro" id="IPR050351">
    <property type="entry name" value="BphY/WalK/GraS-like"/>
</dbReference>
<evidence type="ECO:0000256" key="10">
    <source>
        <dbReference type="ARBA" id="ARBA00023012"/>
    </source>
</evidence>
<dbReference type="GO" id="GO:0005886">
    <property type="term" value="C:plasma membrane"/>
    <property type="evidence" value="ECO:0007669"/>
    <property type="project" value="UniProtKB-SubCell"/>
</dbReference>
<gene>
    <name evidence="15" type="ORF">MNODULE_21105</name>
</gene>
<feature type="domain" description="Histidine kinase" evidence="12">
    <location>
        <begin position="216"/>
        <end position="429"/>
    </location>
</feature>
<evidence type="ECO:0000256" key="9">
    <source>
        <dbReference type="ARBA" id="ARBA00022840"/>
    </source>
</evidence>
<dbReference type="GO" id="GO:0000155">
    <property type="term" value="F:phosphorelay sensor kinase activity"/>
    <property type="evidence" value="ECO:0007669"/>
    <property type="project" value="InterPro"/>
</dbReference>
<dbReference type="RefSeq" id="WP_168063192.1">
    <property type="nucleotide sequence ID" value="NZ_VTOW01000005.1"/>
</dbReference>
<reference evidence="15 16" key="1">
    <citation type="journal article" date="2020" name="Nature">
        <title>Bacterial chemolithoautotrophy via manganese oxidation.</title>
        <authorList>
            <person name="Yu H."/>
            <person name="Leadbetter J.R."/>
        </authorList>
    </citation>
    <scope>NUCLEOTIDE SEQUENCE [LARGE SCALE GENOMIC DNA]</scope>
    <source>
        <strain evidence="15 16">Mn-1</strain>
    </source>
</reference>
<dbReference type="InterPro" id="IPR000700">
    <property type="entry name" value="PAS-assoc_C"/>
</dbReference>
<dbReference type="Proteomes" id="UP000534783">
    <property type="component" value="Unassembled WGS sequence"/>
</dbReference>
<dbReference type="Pfam" id="PF00512">
    <property type="entry name" value="HisKA"/>
    <property type="match status" value="1"/>
</dbReference>
<dbReference type="GO" id="GO:0030295">
    <property type="term" value="F:protein kinase activator activity"/>
    <property type="evidence" value="ECO:0007669"/>
    <property type="project" value="TreeGrafter"/>
</dbReference>
<dbReference type="FunFam" id="3.30.565.10:FF:000023">
    <property type="entry name" value="PAS domain-containing sensor histidine kinase"/>
    <property type="match status" value="1"/>
</dbReference>
<keyword evidence="9" id="KW-0067">ATP-binding</keyword>
<keyword evidence="8" id="KW-0418">Kinase</keyword>
<dbReference type="InterPro" id="IPR036097">
    <property type="entry name" value="HisK_dim/P_sf"/>
</dbReference>
<evidence type="ECO:0000256" key="11">
    <source>
        <dbReference type="ARBA" id="ARBA00023136"/>
    </source>
</evidence>
<dbReference type="InterPro" id="IPR004358">
    <property type="entry name" value="Sig_transdc_His_kin-like_C"/>
</dbReference>
<dbReference type="EC" id="2.7.13.3" evidence="3"/>
<comment type="subcellular location">
    <subcellularLocation>
        <location evidence="2">Cell membrane</location>
    </subcellularLocation>
</comment>
<protein>
    <recommendedName>
        <fullName evidence="3">histidine kinase</fullName>
        <ecNumber evidence="3">2.7.13.3</ecNumber>
    </recommendedName>
</protein>
<keyword evidence="16" id="KW-1185">Reference proteome</keyword>
<comment type="catalytic activity">
    <reaction evidence="1">
        <text>ATP + protein L-histidine = ADP + protein N-phospho-L-histidine.</text>
        <dbReference type="EC" id="2.7.13.3"/>
    </reaction>
</comment>
<sequence length="430" mass="49068">MRSYDAMTKSELIKAIRSLEKKQGKTAEQQKKATRRKGTEEAFEVRVQERTAELETINQALRKEMTARQRAEEQFREMIESAPDAIVIVNDQGRILRVNSEMVKMFGYRREEILQQPVEVLLPERFRRGHIGHREAYVMHPQTRPMGVGPDLFGLRKGGSEFPVEIRLSPMKTDEGILVISVIRDITERRAVEDSLRLQKKLLEEKVREMDDFVHVVSHDLKEPLRGIDAYAGFILEDYADRLDDEGKRYLNALRASALRMNYLIRDLLTLASISRKGSTRASVDLKKVVADVQHDLDFAIQQKGAEIRVGSNLPTVYCDPTQIREVFKNLLSNAIKFNDKTPSVEISSREEGDFHHLSIKDNGIGIESRYTEQIFGLFERLHNQEDFEGTGAGLAICKKMVEGNGGTIWVESQPGEGSTFFFTLPKREG</sequence>
<dbReference type="SMART" id="SM00387">
    <property type="entry name" value="HATPase_c"/>
    <property type="match status" value="1"/>
</dbReference>
<dbReference type="SUPFAM" id="SSF47384">
    <property type="entry name" value="Homodimeric domain of signal transducing histidine kinase"/>
    <property type="match status" value="1"/>
</dbReference>
<dbReference type="GO" id="GO:0007234">
    <property type="term" value="P:osmosensory signaling via phosphorelay pathway"/>
    <property type="evidence" value="ECO:0007669"/>
    <property type="project" value="TreeGrafter"/>
</dbReference>
<dbReference type="NCBIfam" id="TIGR00229">
    <property type="entry name" value="sensory_box"/>
    <property type="match status" value="1"/>
</dbReference>
<dbReference type="InterPro" id="IPR035965">
    <property type="entry name" value="PAS-like_dom_sf"/>
</dbReference>
<evidence type="ECO:0000259" key="14">
    <source>
        <dbReference type="PROSITE" id="PS50113"/>
    </source>
</evidence>
<evidence type="ECO:0000259" key="13">
    <source>
        <dbReference type="PROSITE" id="PS50112"/>
    </source>
</evidence>
<dbReference type="Gene3D" id="3.30.565.10">
    <property type="entry name" value="Histidine kinase-like ATPase, C-terminal domain"/>
    <property type="match status" value="1"/>
</dbReference>
<accession>A0A7X6DTZ9</accession>
<keyword evidence="11" id="KW-0472">Membrane</keyword>
<feature type="domain" description="PAS" evidence="13">
    <location>
        <begin position="71"/>
        <end position="124"/>
    </location>
</feature>
<dbReference type="Pfam" id="PF13426">
    <property type="entry name" value="PAS_9"/>
    <property type="match status" value="1"/>
</dbReference>
<dbReference type="PANTHER" id="PTHR42878:SF15">
    <property type="entry name" value="BACTERIOPHYTOCHROME"/>
    <property type="match status" value="1"/>
</dbReference>
<dbReference type="EMBL" id="VTOW01000005">
    <property type="protein sequence ID" value="NKE73260.1"/>
    <property type="molecule type" value="Genomic_DNA"/>
</dbReference>
<evidence type="ECO:0000256" key="1">
    <source>
        <dbReference type="ARBA" id="ARBA00000085"/>
    </source>
</evidence>
<evidence type="ECO:0000313" key="16">
    <source>
        <dbReference type="Proteomes" id="UP000534783"/>
    </source>
</evidence>
<feature type="domain" description="PAC" evidence="14">
    <location>
        <begin position="148"/>
        <end position="198"/>
    </location>
</feature>
<keyword evidence="4" id="KW-1003">Cell membrane</keyword>
<comment type="caution">
    <text evidence="15">The sequence shown here is derived from an EMBL/GenBank/DDBJ whole genome shotgun (WGS) entry which is preliminary data.</text>
</comment>
<dbReference type="PROSITE" id="PS50112">
    <property type="entry name" value="PAS"/>
    <property type="match status" value="1"/>
</dbReference>
<evidence type="ECO:0000256" key="3">
    <source>
        <dbReference type="ARBA" id="ARBA00012438"/>
    </source>
</evidence>
<dbReference type="Gene3D" id="1.10.287.130">
    <property type="match status" value="1"/>
</dbReference>
<dbReference type="InterPro" id="IPR005467">
    <property type="entry name" value="His_kinase_dom"/>
</dbReference>
<name>A0A7X6DTZ9_9BACT</name>
<evidence type="ECO:0000313" key="15">
    <source>
        <dbReference type="EMBL" id="NKE73260.1"/>
    </source>
</evidence>
<dbReference type="PROSITE" id="PS50113">
    <property type="entry name" value="PAC"/>
    <property type="match status" value="1"/>
</dbReference>
<evidence type="ECO:0000256" key="4">
    <source>
        <dbReference type="ARBA" id="ARBA00022475"/>
    </source>
</evidence>
<keyword evidence="6" id="KW-0808">Transferase</keyword>
<dbReference type="GO" id="GO:0005524">
    <property type="term" value="F:ATP binding"/>
    <property type="evidence" value="ECO:0007669"/>
    <property type="project" value="UniProtKB-KW"/>
</dbReference>
<evidence type="ECO:0000256" key="6">
    <source>
        <dbReference type="ARBA" id="ARBA00022679"/>
    </source>
</evidence>
<dbReference type="Pfam" id="PF02518">
    <property type="entry name" value="HATPase_c"/>
    <property type="match status" value="1"/>
</dbReference>
<dbReference type="Gene3D" id="3.30.450.20">
    <property type="entry name" value="PAS domain"/>
    <property type="match status" value="1"/>
</dbReference>
<evidence type="ECO:0000256" key="2">
    <source>
        <dbReference type="ARBA" id="ARBA00004236"/>
    </source>
</evidence>
<dbReference type="InterPro" id="IPR003594">
    <property type="entry name" value="HATPase_dom"/>
</dbReference>
<dbReference type="SUPFAM" id="SSF55785">
    <property type="entry name" value="PYP-like sensor domain (PAS domain)"/>
    <property type="match status" value="1"/>
</dbReference>
<dbReference type="CDD" id="cd00082">
    <property type="entry name" value="HisKA"/>
    <property type="match status" value="1"/>
</dbReference>
<dbReference type="PRINTS" id="PR00344">
    <property type="entry name" value="BCTRLSENSOR"/>
</dbReference>
<dbReference type="CDD" id="cd00130">
    <property type="entry name" value="PAS"/>
    <property type="match status" value="1"/>
</dbReference>